<feature type="non-terminal residue" evidence="1">
    <location>
        <position position="64"/>
    </location>
</feature>
<dbReference type="AlphaFoldDB" id="A0A067P6B4"/>
<name>A0A067P6B4_9AGAM</name>
<evidence type="ECO:0000313" key="1">
    <source>
        <dbReference type="EMBL" id="KDQ49370.1"/>
    </source>
</evidence>
<protein>
    <submittedName>
        <fullName evidence="1">Uncharacterized protein</fullName>
    </submittedName>
</protein>
<dbReference type="InParanoid" id="A0A067P6B4"/>
<dbReference type="HOGENOM" id="CLU_2873839_0_0_1"/>
<evidence type="ECO:0000313" key="2">
    <source>
        <dbReference type="Proteomes" id="UP000027265"/>
    </source>
</evidence>
<dbReference type="EMBL" id="KL197787">
    <property type="protein sequence ID" value="KDQ49370.1"/>
    <property type="molecule type" value="Genomic_DNA"/>
</dbReference>
<keyword evidence="2" id="KW-1185">Reference proteome</keyword>
<reference evidence="2" key="1">
    <citation type="journal article" date="2014" name="Proc. Natl. Acad. Sci. U.S.A.">
        <title>Extensive sampling of basidiomycete genomes demonstrates inadequacy of the white-rot/brown-rot paradigm for wood decay fungi.</title>
        <authorList>
            <person name="Riley R."/>
            <person name="Salamov A.A."/>
            <person name="Brown D.W."/>
            <person name="Nagy L.G."/>
            <person name="Floudas D."/>
            <person name="Held B.W."/>
            <person name="Levasseur A."/>
            <person name="Lombard V."/>
            <person name="Morin E."/>
            <person name="Otillar R."/>
            <person name="Lindquist E.A."/>
            <person name="Sun H."/>
            <person name="LaButti K.M."/>
            <person name="Schmutz J."/>
            <person name="Jabbour D."/>
            <person name="Luo H."/>
            <person name="Baker S.E."/>
            <person name="Pisabarro A.G."/>
            <person name="Walton J.D."/>
            <person name="Blanchette R.A."/>
            <person name="Henrissat B."/>
            <person name="Martin F."/>
            <person name="Cullen D."/>
            <person name="Hibbett D.S."/>
            <person name="Grigoriev I.V."/>
        </authorList>
    </citation>
    <scope>NUCLEOTIDE SEQUENCE [LARGE SCALE GENOMIC DNA]</scope>
    <source>
        <strain evidence="2">MUCL 33604</strain>
    </source>
</reference>
<gene>
    <name evidence="1" type="ORF">JAAARDRAFT_42932</name>
</gene>
<accession>A0A067P6B4</accession>
<proteinExistence type="predicted"/>
<organism evidence="1 2">
    <name type="scientific">Jaapia argillacea MUCL 33604</name>
    <dbReference type="NCBI Taxonomy" id="933084"/>
    <lineage>
        <taxon>Eukaryota</taxon>
        <taxon>Fungi</taxon>
        <taxon>Dikarya</taxon>
        <taxon>Basidiomycota</taxon>
        <taxon>Agaricomycotina</taxon>
        <taxon>Agaricomycetes</taxon>
        <taxon>Agaricomycetidae</taxon>
        <taxon>Jaapiales</taxon>
        <taxon>Jaapiaceae</taxon>
        <taxon>Jaapia</taxon>
    </lineage>
</organism>
<sequence length="64" mass="6965">MGSQPNQVSPRHPPTLNLPYRGPLLHMPVRQVLAPMVTPRIALAGTEGFVGCEHIPAHAANWFS</sequence>
<dbReference type="Proteomes" id="UP000027265">
    <property type="component" value="Unassembled WGS sequence"/>
</dbReference>